<name>A0AAD3CK84_9STRA</name>
<dbReference type="InterPro" id="IPR024047">
    <property type="entry name" value="MM3350-like_sf"/>
</dbReference>
<sequence>MSTPDKAINVQGTKRSLDNPVTAGETAQDANTITPASSAKKAKTDTDTSFRAWSSQVKETDACTMYTLKCTFGDPSKPINPYFKSQKVPFLRNECQKRGLPSNGSKAALLNRIQTDLPTVTFEIDSREAIQRVVNSMLYYFKWDNTHLFECEMPARGDLKTGISKLWLKFSDMGLAIKMGNVSPDPNMQDARLKKRLAKLGITNEMIRRIRNDPDALGDVRKLSGSAFDPLMKRPNLFNGDEEEFVEGSVFSLEQLALKKGDNIKLTYDYGDGNKFLIEVLNVKENESVHSEEAHYEHDTRAKLLRKGGSKMRKQYDDGDWENMYYRF</sequence>
<dbReference type="InterPro" id="IPR003034">
    <property type="entry name" value="SAP_dom"/>
</dbReference>
<dbReference type="PROSITE" id="PS50800">
    <property type="entry name" value="SAP"/>
    <property type="match status" value="1"/>
</dbReference>
<dbReference type="Gene3D" id="1.10.720.30">
    <property type="entry name" value="SAP domain"/>
    <property type="match status" value="1"/>
</dbReference>
<evidence type="ECO:0000313" key="4">
    <source>
        <dbReference type="Proteomes" id="UP001054902"/>
    </source>
</evidence>
<dbReference type="SMART" id="SM00513">
    <property type="entry name" value="SAP"/>
    <property type="match status" value="1"/>
</dbReference>
<evidence type="ECO:0000259" key="2">
    <source>
        <dbReference type="PROSITE" id="PS50800"/>
    </source>
</evidence>
<feature type="region of interest" description="Disordered" evidence="1">
    <location>
        <begin position="1"/>
        <end position="24"/>
    </location>
</feature>
<comment type="caution">
    <text evidence="3">The sequence shown here is derived from an EMBL/GenBank/DDBJ whole genome shotgun (WGS) entry which is preliminary data.</text>
</comment>
<reference evidence="3 4" key="1">
    <citation type="journal article" date="2021" name="Sci. Rep.">
        <title>The genome of the diatom Chaetoceros tenuissimus carries an ancient integrated fragment of an extant virus.</title>
        <authorList>
            <person name="Hongo Y."/>
            <person name="Kimura K."/>
            <person name="Takaki Y."/>
            <person name="Yoshida Y."/>
            <person name="Baba S."/>
            <person name="Kobayashi G."/>
            <person name="Nagasaki K."/>
            <person name="Hano T."/>
            <person name="Tomaru Y."/>
        </authorList>
    </citation>
    <scope>NUCLEOTIDE SEQUENCE [LARGE SCALE GENOMIC DNA]</scope>
    <source>
        <strain evidence="3 4">NIES-3715</strain>
    </source>
</reference>
<evidence type="ECO:0000313" key="3">
    <source>
        <dbReference type="EMBL" id="GFH46401.1"/>
    </source>
</evidence>
<protein>
    <recommendedName>
        <fullName evidence="2">SAP domain-containing protein</fullName>
    </recommendedName>
</protein>
<dbReference type="AlphaFoldDB" id="A0AAD3CK84"/>
<accession>A0AAD3CK84</accession>
<keyword evidence="4" id="KW-1185">Reference proteome</keyword>
<dbReference type="Proteomes" id="UP001054902">
    <property type="component" value="Unassembled WGS sequence"/>
</dbReference>
<dbReference type="SUPFAM" id="SSF68906">
    <property type="entry name" value="SAP domain"/>
    <property type="match status" value="1"/>
</dbReference>
<dbReference type="EMBL" id="BLLK01000022">
    <property type="protein sequence ID" value="GFH46401.1"/>
    <property type="molecule type" value="Genomic_DNA"/>
</dbReference>
<dbReference type="InterPro" id="IPR036361">
    <property type="entry name" value="SAP_dom_sf"/>
</dbReference>
<organism evidence="3 4">
    <name type="scientific">Chaetoceros tenuissimus</name>
    <dbReference type="NCBI Taxonomy" id="426638"/>
    <lineage>
        <taxon>Eukaryota</taxon>
        <taxon>Sar</taxon>
        <taxon>Stramenopiles</taxon>
        <taxon>Ochrophyta</taxon>
        <taxon>Bacillariophyta</taxon>
        <taxon>Coscinodiscophyceae</taxon>
        <taxon>Chaetocerotophycidae</taxon>
        <taxon>Chaetocerotales</taxon>
        <taxon>Chaetocerotaceae</taxon>
        <taxon>Chaetoceros</taxon>
    </lineage>
</organism>
<gene>
    <name evidence="3" type="ORF">CTEN210_02875</name>
</gene>
<dbReference type="Pfam" id="PF02037">
    <property type="entry name" value="SAP"/>
    <property type="match status" value="1"/>
</dbReference>
<evidence type="ECO:0000256" key="1">
    <source>
        <dbReference type="SAM" id="MobiDB-lite"/>
    </source>
</evidence>
<dbReference type="Gene3D" id="3.10.290.30">
    <property type="entry name" value="MM3350-like"/>
    <property type="match status" value="1"/>
</dbReference>
<feature type="domain" description="SAP" evidence="2">
    <location>
        <begin position="83"/>
        <end position="117"/>
    </location>
</feature>
<proteinExistence type="predicted"/>